<reference evidence="2" key="1">
    <citation type="submission" date="2014-09" db="EMBL/GenBank/DDBJ databases">
        <authorList>
            <person name="Magalhaes I.L.F."/>
            <person name="Oliveira U."/>
            <person name="Santos F.R."/>
            <person name="Vidigal T.H.D.A."/>
            <person name="Brescovit A.D."/>
            <person name="Santos A.J."/>
        </authorList>
    </citation>
    <scope>NUCLEOTIDE SEQUENCE</scope>
    <source>
        <tissue evidence="2">Shoot tissue taken approximately 20 cm above the soil surface</tissue>
    </source>
</reference>
<evidence type="ECO:0000313" key="2">
    <source>
        <dbReference type="EMBL" id="JAD58394.1"/>
    </source>
</evidence>
<evidence type="ECO:0000256" key="1">
    <source>
        <dbReference type="SAM" id="MobiDB-lite"/>
    </source>
</evidence>
<feature type="region of interest" description="Disordered" evidence="1">
    <location>
        <begin position="1"/>
        <end position="31"/>
    </location>
</feature>
<accession>A0A0A9B307</accession>
<feature type="compositionally biased region" description="Low complexity" evidence="1">
    <location>
        <begin position="1"/>
        <end position="18"/>
    </location>
</feature>
<dbReference type="EMBL" id="GBRH01239501">
    <property type="protein sequence ID" value="JAD58394.1"/>
    <property type="molecule type" value="Transcribed_RNA"/>
</dbReference>
<organism evidence="2">
    <name type="scientific">Arundo donax</name>
    <name type="common">Giant reed</name>
    <name type="synonym">Donax arundinaceus</name>
    <dbReference type="NCBI Taxonomy" id="35708"/>
    <lineage>
        <taxon>Eukaryota</taxon>
        <taxon>Viridiplantae</taxon>
        <taxon>Streptophyta</taxon>
        <taxon>Embryophyta</taxon>
        <taxon>Tracheophyta</taxon>
        <taxon>Spermatophyta</taxon>
        <taxon>Magnoliopsida</taxon>
        <taxon>Liliopsida</taxon>
        <taxon>Poales</taxon>
        <taxon>Poaceae</taxon>
        <taxon>PACMAD clade</taxon>
        <taxon>Arundinoideae</taxon>
        <taxon>Arundineae</taxon>
        <taxon>Arundo</taxon>
    </lineage>
</organism>
<name>A0A0A9B307_ARUDO</name>
<reference evidence="2" key="2">
    <citation type="journal article" date="2015" name="Data Brief">
        <title>Shoot transcriptome of the giant reed, Arundo donax.</title>
        <authorList>
            <person name="Barrero R.A."/>
            <person name="Guerrero F.D."/>
            <person name="Moolhuijzen P."/>
            <person name="Goolsby J.A."/>
            <person name="Tidwell J."/>
            <person name="Bellgard S.E."/>
            <person name="Bellgard M.I."/>
        </authorList>
    </citation>
    <scope>NUCLEOTIDE SEQUENCE</scope>
    <source>
        <tissue evidence="2">Shoot tissue taken approximately 20 cm above the soil surface</tissue>
    </source>
</reference>
<protein>
    <submittedName>
        <fullName evidence="2">Uncharacterized protein</fullName>
    </submittedName>
</protein>
<dbReference type="AlphaFoldDB" id="A0A0A9B307"/>
<sequence length="31" mass="3246">MRRPSESSSLCPPASSTPIQRNLQGMGWGGG</sequence>
<proteinExistence type="predicted"/>